<reference evidence="3 4" key="1">
    <citation type="submission" date="2017-02" db="EMBL/GenBank/DDBJ databases">
        <authorList>
            <person name="Peterson S.W."/>
        </authorList>
    </citation>
    <scope>NUCLEOTIDE SEQUENCE [LARGE SCALE GENOMIC DNA]</scope>
    <source>
        <strain evidence="3 4">ATCC 700028</strain>
    </source>
</reference>
<gene>
    <name evidence="3" type="ORF">SAMN02745174_00427</name>
</gene>
<dbReference type="InterPro" id="IPR029016">
    <property type="entry name" value="GAF-like_dom_sf"/>
</dbReference>
<organism evidence="3 4">
    <name type="scientific">Cetobacterium ceti</name>
    <dbReference type="NCBI Taxonomy" id="180163"/>
    <lineage>
        <taxon>Bacteria</taxon>
        <taxon>Fusobacteriati</taxon>
        <taxon>Fusobacteriota</taxon>
        <taxon>Fusobacteriia</taxon>
        <taxon>Fusobacteriales</taxon>
        <taxon>Fusobacteriaceae</taxon>
        <taxon>Cetobacterium</taxon>
    </lineage>
</organism>
<evidence type="ECO:0000259" key="2">
    <source>
        <dbReference type="Pfam" id="PF01590"/>
    </source>
</evidence>
<dbReference type="GO" id="GO:0005829">
    <property type="term" value="C:cytosol"/>
    <property type="evidence" value="ECO:0007669"/>
    <property type="project" value="TreeGrafter"/>
</dbReference>
<feature type="domain" description="GAF" evidence="2">
    <location>
        <begin position="74"/>
        <end position="152"/>
    </location>
</feature>
<evidence type="ECO:0000313" key="3">
    <source>
        <dbReference type="EMBL" id="SJZ41923.1"/>
    </source>
</evidence>
<protein>
    <submittedName>
        <fullName evidence="3">GAF domain-containing protein</fullName>
    </submittedName>
</protein>
<evidence type="ECO:0000256" key="1">
    <source>
        <dbReference type="ARBA" id="ARBA00038454"/>
    </source>
</evidence>
<dbReference type="RefSeq" id="WP_078692971.1">
    <property type="nucleotide sequence ID" value="NZ_FUWX01000005.1"/>
</dbReference>
<dbReference type="OrthoDB" id="9796252at2"/>
<proteinExistence type="inferred from homology"/>
<dbReference type="InterPro" id="IPR003018">
    <property type="entry name" value="GAF"/>
</dbReference>
<dbReference type="InterPro" id="IPR051330">
    <property type="entry name" value="Phosphatase_reg/MetRdx"/>
</dbReference>
<sequence length="169" mass="19308">MAFNIDIYKNVSKEKKYEYFLRDLEEYLSKEKDSLANLCNTASFISAFFDNLNWSGFYLYKGKELVLGPFCGLPATSRIEIGKGVCGTAFEKKETLIVDNVCEFPGHITCDVRSKSEVVIPLINGEEIYGVLDIDSSVYSRFSKEDVAVLEKALKITYKYINYKEIIRN</sequence>
<dbReference type="FunFam" id="3.30.450.40:FF:000008">
    <property type="entry name" value="GAF domain-containing proteins"/>
    <property type="match status" value="1"/>
</dbReference>
<dbReference type="STRING" id="180163.SAMN02745174_00427"/>
<dbReference type="Pfam" id="PF01590">
    <property type="entry name" value="GAF"/>
    <property type="match status" value="1"/>
</dbReference>
<dbReference type="SUPFAM" id="SSF55781">
    <property type="entry name" value="GAF domain-like"/>
    <property type="match status" value="1"/>
</dbReference>
<comment type="similarity">
    <text evidence="1">Belongs to the free Met sulfoxide reductase family.</text>
</comment>
<dbReference type="EMBL" id="FUWX01000005">
    <property type="protein sequence ID" value="SJZ41923.1"/>
    <property type="molecule type" value="Genomic_DNA"/>
</dbReference>
<keyword evidence="4" id="KW-1185">Reference proteome</keyword>
<dbReference type="Gene3D" id="3.30.450.40">
    <property type="match status" value="1"/>
</dbReference>
<dbReference type="PANTHER" id="PTHR21021">
    <property type="entry name" value="GAF/PUTATIVE CYTOSKELETAL PROTEIN"/>
    <property type="match status" value="1"/>
</dbReference>
<name>A0A1T4KHU9_9FUSO</name>
<dbReference type="PANTHER" id="PTHR21021:SF15">
    <property type="entry name" value="FREE METHIONINE-R-SULFOXIDE REDUCTASE"/>
    <property type="match status" value="1"/>
</dbReference>
<evidence type="ECO:0000313" key="4">
    <source>
        <dbReference type="Proteomes" id="UP000191153"/>
    </source>
</evidence>
<accession>A0A1T4KHU9</accession>
<dbReference type="GO" id="GO:0033745">
    <property type="term" value="F:L-methionine-(R)-S-oxide reductase activity"/>
    <property type="evidence" value="ECO:0007669"/>
    <property type="project" value="TreeGrafter"/>
</dbReference>
<dbReference type="Proteomes" id="UP000191153">
    <property type="component" value="Unassembled WGS sequence"/>
</dbReference>
<dbReference type="AlphaFoldDB" id="A0A1T4KHU9"/>